<keyword evidence="3" id="KW-1185">Reference proteome</keyword>
<dbReference type="EMBL" id="JAYMGO010000006">
    <property type="protein sequence ID" value="KAL1273321.1"/>
    <property type="molecule type" value="Genomic_DNA"/>
</dbReference>
<evidence type="ECO:0000313" key="3">
    <source>
        <dbReference type="Proteomes" id="UP001558613"/>
    </source>
</evidence>
<name>A0ABR3N9B0_9TELE</name>
<dbReference type="Proteomes" id="UP001558613">
    <property type="component" value="Unassembled WGS sequence"/>
</dbReference>
<feature type="chain" id="PRO_5046068996" description="Secreted protein" evidence="1">
    <location>
        <begin position="28"/>
        <end position="91"/>
    </location>
</feature>
<gene>
    <name evidence="2" type="ORF">QQF64_029183</name>
</gene>
<evidence type="ECO:0008006" key="4">
    <source>
        <dbReference type="Google" id="ProtNLM"/>
    </source>
</evidence>
<proteinExistence type="predicted"/>
<evidence type="ECO:0000256" key="1">
    <source>
        <dbReference type="SAM" id="SignalP"/>
    </source>
</evidence>
<protein>
    <recommendedName>
        <fullName evidence="4">Secreted protein</fullName>
    </recommendedName>
</protein>
<sequence length="91" mass="10210">MLLSACVCISLLCIRSMFVFLPPPTLSFRLSVSRFARSISVFQSWPVVLEESCDECGSGRVDLGDNPCFLVAKIHQRLMRRPTGPVIQHSR</sequence>
<keyword evidence="1" id="KW-0732">Signal</keyword>
<comment type="caution">
    <text evidence="2">The sequence shown here is derived from an EMBL/GenBank/DDBJ whole genome shotgun (WGS) entry which is preliminary data.</text>
</comment>
<accession>A0ABR3N9B0</accession>
<organism evidence="2 3">
    <name type="scientific">Cirrhinus molitorella</name>
    <name type="common">mud carp</name>
    <dbReference type="NCBI Taxonomy" id="172907"/>
    <lineage>
        <taxon>Eukaryota</taxon>
        <taxon>Metazoa</taxon>
        <taxon>Chordata</taxon>
        <taxon>Craniata</taxon>
        <taxon>Vertebrata</taxon>
        <taxon>Euteleostomi</taxon>
        <taxon>Actinopterygii</taxon>
        <taxon>Neopterygii</taxon>
        <taxon>Teleostei</taxon>
        <taxon>Ostariophysi</taxon>
        <taxon>Cypriniformes</taxon>
        <taxon>Cyprinidae</taxon>
        <taxon>Labeoninae</taxon>
        <taxon>Labeonini</taxon>
        <taxon>Cirrhinus</taxon>
    </lineage>
</organism>
<evidence type="ECO:0000313" key="2">
    <source>
        <dbReference type="EMBL" id="KAL1273321.1"/>
    </source>
</evidence>
<reference evidence="2 3" key="1">
    <citation type="submission" date="2023-09" db="EMBL/GenBank/DDBJ databases">
        <authorList>
            <person name="Wang M."/>
        </authorList>
    </citation>
    <scope>NUCLEOTIDE SEQUENCE [LARGE SCALE GENOMIC DNA]</scope>
    <source>
        <strain evidence="2">GT-2023</strain>
        <tissue evidence="2">Liver</tissue>
    </source>
</reference>
<feature type="signal peptide" evidence="1">
    <location>
        <begin position="1"/>
        <end position="27"/>
    </location>
</feature>